<dbReference type="CDD" id="cd04590">
    <property type="entry name" value="CBS_pair_CorC_HlyC_assoc"/>
    <property type="match status" value="1"/>
</dbReference>
<sequence length="454" mass="51177">MESAKTEKMPELWWFVSAVGLVLACMASTGTRALSDYSRHDLEELCRKRKQPERLRAVLQNYRQASIAAELLEIVLLILVIALNAIRWTKLWNDAQSAGLLPQIKIVVPSVVGASIAILFATVFVPRAISLLWATPVVFYGWPLWKLLTQLMAPFLLLSQITEVAISRGAGRSIPKESEEQFEEEIRTLVTEGEREGLIEEEAREMIEGVIKLADVTVSEIMTPRTEMVCLPSDVSWEEMLQTIIREGHTRIPVFEETRDNIIGILYVKDLLPYLAQPAAEQRPAWTTLLREPVFVPETKSVHALMQEFQKTHNHLAVVLDEYGGVSGIITLEDILEEIVGEIEDELDHETVQEIVIREDGRAEVRGSARVEEINRRLNLNLPEDEEYDTIAGLMMTHLGRVPRVGESLVVANVRLTVLEGDRRRIRRIFLEPSADSEPGLDQHRDGAGVEVSS</sequence>
<keyword evidence="6 11" id="KW-1133">Transmembrane helix</keyword>
<keyword evidence="4 11" id="KW-0812">Transmembrane</keyword>
<dbReference type="GO" id="GO:0050660">
    <property type="term" value="F:flavin adenine dinucleotide binding"/>
    <property type="evidence" value="ECO:0007669"/>
    <property type="project" value="InterPro"/>
</dbReference>
<evidence type="ECO:0000256" key="2">
    <source>
        <dbReference type="ARBA" id="ARBA00006337"/>
    </source>
</evidence>
<dbReference type="PROSITE" id="PS51257">
    <property type="entry name" value="PROKAR_LIPOPROTEIN"/>
    <property type="match status" value="1"/>
</dbReference>
<dbReference type="InterPro" id="IPR044751">
    <property type="entry name" value="Ion_transp-like_CBS"/>
</dbReference>
<dbReference type="FunFam" id="3.10.580.10:FF:000002">
    <property type="entry name" value="Magnesium/cobalt efflux protein CorC"/>
    <property type="match status" value="1"/>
</dbReference>
<dbReference type="InterPro" id="IPR005170">
    <property type="entry name" value="Transptr-assoc_dom"/>
</dbReference>
<feature type="domain" description="CBS" evidence="12">
    <location>
        <begin position="222"/>
        <end position="281"/>
    </location>
</feature>
<evidence type="ECO:0000256" key="10">
    <source>
        <dbReference type="SAM" id="MobiDB-lite"/>
    </source>
</evidence>
<evidence type="ECO:0000313" key="13">
    <source>
        <dbReference type="EMBL" id="ASV76297.1"/>
    </source>
</evidence>
<dbReference type="PANTHER" id="PTHR22777:SF32">
    <property type="entry name" value="UPF0053 INNER MEMBRANE PROTEIN YFJD"/>
    <property type="match status" value="1"/>
</dbReference>
<evidence type="ECO:0000313" key="14">
    <source>
        <dbReference type="Proteomes" id="UP000215086"/>
    </source>
</evidence>
<evidence type="ECO:0000256" key="1">
    <source>
        <dbReference type="ARBA" id="ARBA00004651"/>
    </source>
</evidence>
<dbReference type="InterPro" id="IPR000644">
    <property type="entry name" value="CBS_dom"/>
</dbReference>
<dbReference type="Proteomes" id="UP000215086">
    <property type="component" value="Chromosome"/>
</dbReference>
<keyword evidence="5" id="KW-0677">Repeat</keyword>
<dbReference type="InterPro" id="IPR002550">
    <property type="entry name" value="CNNM"/>
</dbReference>
<dbReference type="SMART" id="SM00116">
    <property type="entry name" value="CBS"/>
    <property type="match status" value="2"/>
</dbReference>
<keyword evidence="14" id="KW-1185">Reference proteome</keyword>
<accession>A0A286RK13</accession>
<evidence type="ECO:0000256" key="11">
    <source>
        <dbReference type="SAM" id="Phobius"/>
    </source>
</evidence>
<keyword evidence="3" id="KW-1003">Cell membrane</keyword>
<proteinExistence type="inferred from homology"/>
<feature type="region of interest" description="Disordered" evidence="10">
    <location>
        <begin position="435"/>
        <end position="454"/>
    </location>
</feature>
<dbReference type="InterPro" id="IPR036318">
    <property type="entry name" value="FAD-bd_PCMH-like_sf"/>
</dbReference>
<keyword evidence="8 11" id="KW-0472">Membrane</keyword>
<dbReference type="Gene3D" id="3.10.580.10">
    <property type="entry name" value="CBS-domain"/>
    <property type="match status" value="1"/>
</dbReference>
<evidence type="ECO:0000259" key="12">
    <source>
        <dbReference type="PROSITE" id="PS51371"/>
    </source>
</evidence>
<reference evidence="13 14" key="1">
    <citation type="journal article" name="Front. Microbiol.">
        <title>Sugar Metabolism of the First Thermophilic Planctomycete Thermogutta terrifontis: Comparative Genomic and Transcriptomic Approaches.</title>
        <authorList>
            <person name="Elcheninov A.G."/>
            <person name="Menzel P."/>
            <person name="Gudbergsdottir S.R."/>
            <person name="Slesarev A.I."/>
            <person name="Kadnikov V.V."/>
            <person name="Krogh A."/>
            <person name="Bonch-Osmolovskaya E.A."/>
            <person name="Peng X."/>
            <person name="Kublanov I.V."/>
        </authorList>
    </citation>
    <scope>NUCLEOTIDE SEQUENCE [LARGE SCALE GENOMIC DNA]</scope>
    <source>
        <strain evidence="13 14">R1</strain>
    </source>
</reference>
<comment type="similarity">
    <text evidence="2">Belongs to the UPF0053 family.</text>
</comment>
<dbReference type="GO" id="GO:0005886">
    <property type="term" value="C:plasma membrane"/>
    <property type="evidence" value="ECO:0007669"/>
    <property type="project" value="UniProtKB-SubCell"/>
</dbReference>
<dbReference type="SUPFAM" id="SSF56176">
    <property type="entry name" value="FAD-binding/transporter-associated domain-like"/>
    <property type="match status" value="1"/>
</dbReference>
<dbReference type="Gene3D" id="3.30.465.10">
    <property type="match status" value="1"/>
</dbReference>
<evidence type="ECO:0000256" key="8">
    <source>
        <dbReference type="ARBA" id="ARBA00023136"/>
    </source>
</evidence>
<evidence type="ECO:0000256" key="7">
    <source>
        <dbReference type="ARBA" id="ARBA00023122"/>
    </source>
</evidence>
<dbReference type="PANTHER" id="PTHR22777">
    <property type="entry name" value="HEMOLYSIN-RELATED"/>
    <property type="match status" value="1"/>
</dbReference>
<organism evidence="13 14">
    <name type="scientific">Thermogutta terrifontis</name>
    <dbReference type="NCBI Taxonomy" id="1331910"/>
    <lineage>
        <taxon>Bacteria</taxon>
        <taxon>Pseudomonadati</taxon>
        <taxon>Planctomycetota</taxon>
        <taxon>Planctomycetia</taxon>
        <taxon>Pirellulales</taxon>
        <taxon>Thermoguttaceae</taxon>
        <taxon>Thermogutta</taxon>
    </lineage>
</organism>
<evidence type="ECO:0000256" key="9">
    <source>
        <dbReference type="PROSITE-ProRule" id="PRU00703"/>
    </source>
</evidence>
<dbReference type="AlphaFoldDB" id="A0A286RK13"/>
<protein>
    <submittedName>
        <fullName evidence="13">Magnesium and cobalt efflux protein CorC</fullName>
    </submittedName>
</protein>
<dbReference type="EMBL" id="CP018477">
    <property type="protein sequence ID" value="ASV76297.1"/>
    <property type="molecule type" value="Genomic_DNA"/>
</dbReference>
<dbReference type="SUPFAM" id="SSF54631">
    <property type="entry name" value="CBS-domain pair"/>
    <property type="match status" value="1"/>
</dbReference>
<keyword evidence="7 9" id="KW-0129">CBS domain</keyword>
<evidence type="ECO:0000256" key="5">
    <source>
        <dbReference type="ARBA" id="ARBA00022737"/>
    </source>
</evidence>
<feature type="domain" description="CBS" evidence="12">
    <location>
        <begin position="289"/>
        <end position="346"/>
    </location>
</feature>
<dbReference type="Pfam" id="PF01595">
    <property type="entry name" value="CNNM"/>
    <property type="match status" value="1"/>
</dbReference>
<evidence type="ECO:0000256" key="4">
    <source>
        <dbReference type="ARBA" id="ARBA00022692"/>
    </source>
</evidence>
<feature type="transmembrane region" description="Helical" evidence="11">
    <location>
        <begin position="106"/>
        <end position="125"/>
    </location>
</feature>
<gene>
    <name evidence="13" type="ORF">THTE_3696</name>
</gene>
<dbReference type="Pfam" id="PF03471">
    <property type="entry name" value="CorC_HlyC"/>
    <property type="match status" value="1"/>
</dbReference>
<evidence type="ECO:0000256" key="3">
    <source>
        <dbReference type="ARBA" id="ARBA00022475"/>
    </source>
</evidence>
<feature type="transmembrane region" description="Helical" evidence="11">
    <location>
        <begin position="12"/>
        <end position="30"/>
    </location>
</feature>
<dbReference type="InterPro" id="IPR016169">
    <property type="entry name" value="FAD-bd_PCMH_sub2"/>
</dbReference>
<evidence type="ECO:0000256" key="6">
    <source>
        <dbReference type="ARBA" id="ARBA00022989"/>
    </source>
</evidence>
<dbReference type="Pfam" id="PF00571">
    <property type="entry name" value="CBS"/>
    <property type="match status" value="2"/>
</dbReference>
<feature type="transmembrane region" description="Helical" evidence="11">
    <location>
        <begin position="65"/>
        <end position="86"/>
    </location>
</feature>
<dbReference type="InterPro" id="IPR046342">
    <property type="entry name" value="CBS_dom_sf"/>
</dbReference>
<dbReference type="SMART" id="SM01091">
    <property type="entry name" value="CorC_HlyC"/>
    <property type="match status" value="1"/>
</dbReference>
<dbReference type="PROSITE" id="PS51371">
    <property type="entry name" value="CBS"/>
    <property type="match status" value="2"/>
</dbReference>
<comment type="subcellular location">
    <subcellularLocation>
        <location evidence="1">Cell membrane</location>
        <topology evidence="1">Multi-pass membrane protein</topology>
    </subcellularLocation>
</comment>
<dbReference type="KEGG" id="ttf:THTE_3696"/>
<name>A0A286RK13_9BACT</name>